<dbReference type="CDD" id="cd16917">
    <property type="entry name" value="HATPase_UhpB-NarQ-NarX-like"/>
    <property type="match status" value="1"/>
</dbReference>
<evidence type="ECO:0000259" key="12">
    <source>
        <dbReference type="SMART" id="SM00387"/>
    </source>
</evidence>
<dbReference type="SMART" id="SM00387">
    <property type="entry name" value="HATPase_c"/>
    <property type="match status" value="1"/>
</dbReference>
<protein>
    <recommendedName>
        <fullName evidence="2">histidine kinase</fullName>
        <ecNumber evidence="2">2.7.13.3</ecNumber>
    </recommendedName>
</protein>
<keyword evidence="9" id="KW-0175">Coiled coil</keyword>
<dbReference type="Pfam" id="PF07730">
    <property type="entry name" value="HisKA_3"/>
    <property type="match status" value="1"/>
</dbReference>
<evidence type="ECO:0000256" key="10">
    <source>
        <dbReference type="SAM" id="MobiDB-lite"/>
    </source>
</evidence>
<dbReference type="InterPro" id="IPR011712">
    <property type="entry name" value="Sig_transdc_His_kin_sub3_dim/P"/>
</dbReference>
<dbReference type="InterPro" id="IPR003594">
    <property type="entry name" value="HATPase_dom"/>
</dbReference>
<dbReference type="Pfam" id="PF02518">
    <property type="entry name" value="HATPase_c"/>
    <property type="match status" value="1"/>
</dbReference>
<evidence type="ECO:0000256" key="6">
    <source>
        <dbReference type="ARBA" id="ARBA00022777"/>
    </source>
</evidence>
<evidence type="ECO:0000256" key="3">
    <source>
        <dbReference type="ARBA" id="ARBA00022553"/>
    </source>
</evidence>
<keyword evidence="11" id="KW-0472">Membrane</keyword>
<dbReference type="InterPro" id="IPR036890">
    <property type="entry name" value="HATPase_C_sf"/>
</dbReference>
<evidence type="ECO:0000256" key="2">
    <source>
        <dbReference type="ARBA" id="ARBA00012438"/>
    </source>
</evidence>
<dbReference type="InterPro" id="IPR055558">
    <property type="entry name" value="DUF7134"/>
</dbReference>
<dbReference type="PANTHER" id="PTHR24421">
    <property type="entry name" value="NITRATE/NITRITE SENSOR PROTEIN NARX-RELATED"/>
    <property type="match status" value="1"/>
</dbReference>
<dbReference type="GO" id="GO:0046983">
    <property type="term" value="F:protein dimerization activity"/>
    <property type="evidence" value="ECO:0007669"/>
    <property type="project" value="InterPro"/>
</dbReference>
<reference evidence="13 14" key="1">
    <citation type="submission" date="2019-10" db="EMBL/GenBank/DDBJ databases">
        <title>Genome sequence of Luteimicrobium xylanilyticum HY-24.</title>
        <authorList>
            <person name="Kim D.Y."/>
            <person name="Park H.-Y."/>
        </authorList>
    </citation>
    <scope>NUCLEOTIDE SEQUENCE [LARGE SCALE GENOMIC DNA]</scope>
    <source>
        <strain evidence="13 14">HY-24</strain>
    </source>
</reference>
<keyword evidence="3" id="KW-0597">Phosphoprotein</keyword>
<keyword evidence="6 13" id="KW-0418">Kinase</keyword>
<dbReference type="Pfam" id="PF23539">
    <property type="entry name" value="DUF7134"/>
    <property type="match status" value="1"/>
</dbReference>
<dbReference type="GO" id="GO:0000155">
    <property type="term" value="F:phosphorelay sensor kinase activity"/>
    <property type="evidence" value="ECO:0007669"/>
    <property type="project" value="InterPro"/>
</dbReference>
<dbReference type="Gene3D" id="3.30.565.10">
    <property type="entry name" value="Histidine kinase-like ATPase, C-terminal domain"/>
    <property type="match status" value="1"/>
</dbReference>
<keyword evidence="7" id="KW-0067">ATP-binding</keyword>
<keyword evidence="14" id="KW-1185">Reference proteome</keyword>
<dbReference type="PANTHER" id="PTHR24421:SF10">
    <property type="entry name" value="NITRATE_NITRITE SENSOR PROTEIN NARQ"/>
    <property type="match status" value="1"/>
</dbReference>
<comment type="catalytic activity">
    <reaction evidence="1">
        <text>ATP + protein L-histidine = ADP + protein N-phospho-L-histidine.</text>
        <dbReference type="EC" id="2.7.13.3"/>
    </reaction>
</comment>
<keyword evidence="11" id="KW-1133">Transmembrane helix</keyword>
<dbReference type="GO" id="GO:0005524">
    <property type="term" value="F:ATP binding"/>
    <property type="evidence" value="ECO:0007669"/>
    <property type="project" value="UniProtKB-KW"/>
</dbReference>
<evidence type="ECO:0000256" key="5">
    <source>
        <dbReference type="ARBA" id="ARBA00022741"/>
    </source>
</evidence>
<keyword evidence="8" id="KW-0902">Two-component regulatory system</keyword>
<evidence type="ECO:0000256" key="8">
    <source>
        <dbReference type="ARBA" id="ARBA00023012"/>
    </source>
</evidence>
<feature type="transmembrane region" description="Helical" evidence="11">
    <location>
        <begin position="71"/>
        <end position="88"/>
    </location>
</feature>
<feature type="transmembrane region" description="Helical" evidence="11">
    <location>
        <begin position="118"/>
        <end position="135"/>
    </location>
</feature>
<dbReference type="SUPFAM" id="SSF55874">
    <property type="entry name" value="ATPase domain of HSP90 chaperone/DNA topoisomerase II/histidine kinase"/>
    <property type="match status" value="1"/>
</dbReference>
<dbReference type="AlphaFoldDB" id="A0A5P9QCV4"/>
<dbReference type="EC" id="2.7.13.3" evidence="2"/>
<evidence type="ECO:0000313" key="14">
    <source>
        <dbReference type="Proteomes" id="UP000326702"/>
    </source>
</evidence>
<evidence type="ECO:0000313" key="13">
    <source>
        <dbReference type="EMBL" id="QFU99129.1"/>
    </source>
</evidence>
<sequence length="457" mass="47543">MPRRSYAEAVSWYENVTRWTEQHRFGVDATGAAALALFLVAASSAERDYLRGAAWFAVALSAALAWRRTRPVASVVAVYTIALVQLVVDQSASVASVVTVPVALYSVTVSGPRWTHRTAIATGLLGVVVSAVLMSDRGVGLATTTRQAAALTLFGGVVLLAVWAFGLVRRSRRETLEALRDRAERLEVERDQQARLATSAERTRIARELHDIVAHSLSVMIAQADGGRYAAATDPTAPERSLTTIAETGRAALADMRRILGVLRADPDIPAAPSSAVVGGTATGSRGPARADRPTGPAAAPSAPSALAPQPSVEGLEALVEQVRAGGPRVSLVRVGTPRQLPPGAALTIFRVAQEALTNVLKHAGPSPNVTVVLRWDADAVVLDVQDDGRGAAAASDGGGYGQLGMRERAAVFGGTVSTGPRPGGGYRVHLELPSRLPDGGLAVPEPDGGTPVESGT</sequence>
<feature type="transmembrane region" description="Helical" evidence="11">
    <location>
        <begin position="147"/>
        <end position="168"/>
    </location>
</feature>
<dbReference type="Gene3D" id="1.20.5.1930">
    <property type="match status" value="1"/>
</dbReference>
<evidence type="ECO:0000256" key="7">
    <source>
        <dbReference type="ARBA" id="ARBA00022840"/>
    </source>
</evidence>
<evidence type="ECO:0000256" key="11">
    <source>
        <dbReference type="SAM" id="Phobius"/>
    </source>
</evidence>
<feature type="region of interest" description="Disordered" evidence="10">
    <location>
        <begin position="434"/>
        <end position="457"/>
    </location>
</feature>
<name>A0A5P9QCV4_9MICO</name>
<keyword evidence="5" id="KW-0547">Nucleotide-binding</keyword>
<evidence type="ECO:0000256" key="1">
    <source>
        <dbReference type="ARBA" id="ARBA00000085"/>
    </source>
</evidence>
<accession>A0A5P9QCV4</accession>
<proteinExistence type="predicted"/>
<feature type="domain" description="Histidine kinase/HSP90-like ATPase" evidence="12">
    <location>
        <begin position="344"/>
        <end position="437"/>
    </location>
</feature>
<evidence type="ECO:0000256" key="4">
    <source>
        <dbReference type="ARBA" id="ARBA00022679"/>
    </source>
</evidence>
<feature type="coiled-coil region" evidence="9">
    <location>
        <begin position="169"/>
        <end position="203"/>
    </location>
</feature>
<organism evidence="13 14">
    <name type="scientific">Luteimicrobium xylanilyticum</name>
    <dbReference type="NCBI Taxonomy" id="1133546"/>
    <lineage>
        <taxon>Bacteria</taxon>
        <taxon>Bacillati</taxon>
        <taxon>Actinomycetota</taxon>
        <taxon>Actinomycetes</taxon>
        <taxon>Micrococcales</taxon>
        <taxon>Luteimicrobium</taxon>
    </lineage>
</organism>
<keyword evidence="4 13" id="KW-0808">Transferase</keyword>
<dbReference type="InterPro" id="IPR050482">
    <property type="entry name" value="Sensor_HK_TwoCompSys"/>
</dbReference>
<feature type="region of interest" description="Disordered" evidence="10">
    <location>
        <begin position="271"/>
        <end position="311"/>
    </location>
</feature>
<feature type="compositionally biased region" description="Low complexity" evidence="10">
    <location>
        <begin position="297"/>
        <end position="311"/>
    </location>
</feature>
<gene>
    <name evidence="13" type="ORF">KDY119_02655</name>
</gene>
<dbReference type="EMBL" id="CP045529">
    <property type="protein sequence ID" value="QFU99129.1"/>
    <property type="molecule type" value="Genomic_DNA"/>
</dbReference>
<evidence type="ECO:0000256" key="9">
    <source>
        <dbReference type="SAM" id="Coils"/>
    </source>
</evidence>
<keyword evidence="11" id="KW-0812">Transmembrane</keyword>
<dbReference type="GO" id="GO:0016020">
    <property type="term" value="C:membrane"/>
    <property type="evidence" value="ECO:0007669"/>
    <property type="project" value="InterPro"/>
</dbReference>
<dbReference type="KEGG" id="lxl:KDY119_02655"/>
<dbReference type="Proteomes" id="UP000326702">
    <property type="component" value="Chromosome"/>
</dbReference>